<accession>A0A022QVG8</accession>
<proteinExistence type="predicted"/>
<dbReference type="PANTHER" id="PTHR34057">
    <property type="entry name" value="ELONGATION FACTOR"/>
    <property type="match status" value="1"/>
</dbReference>
<dbReference type="STRING" id="4155.A0A022QVG8"/>
<keyword evidence="2" id="KW-1185">Reference proteome</keyword>
<dbReference type="Proteomes" id="UP000030748">
    <property type="component" value="Unassembled WGS sequence"/>
</dbReference>
<dbReference type="PANTHER" id="PTHR34057:SF10">
    <property type="entry name" value="TRANSPOSASE, PTTA_EN_SPM, PLANT"/>
    <property type="match status" value="1"/>
</dbReference>
<organism evidence="1 2">
    <name type="scientific">Erythranthe guttata</name>
    <name type="common">Yellow monkey flower</name>
    <name type="synonym">Mimulus guttatus</name>
    <dbReference type="NCBI Taxonomy" id="4155"/>
    <lineage>
        <taxon>Eukaryota</taxon>
        <taxon>Viridiplantae</taxon>
        <taxon>Streptophyta</taxon>
        <taxon>Embryophyta</taxon>
        <taxon>Tracheophyta</taxon>
        <taxon>Spermatophyta</taxon>
        <taxon>Magnoliopsida</taxon>
        <taxon>eudicotyledons</taxon>
        <taxon>Gunneridae</taxon>
        <taxon>Pentapetalae</taxon>
        <taxon>asterids</taxon>
        <taxon>lamiids</taxon>
        <taxon>Lamiales</taxon>
        <taxon>Phrymaceae</taxon>
        <taxon>Erythranthe</taxon>
    </lineage>
</organism>
<dbReference type="AlphaFoldDB" id="A0A022QVG8"/>
<dbReference type="EMBL" id="KI630880">
    <property type="protein sequence ID" value="EYU31901.1"/>
    <property type="molecule type" value="Genomic_DNA"/>
</dbReference>
<reference evidence="1 2" key="1">
    <citation type="journal article" date="2013" name="Proc. Natl. Acad. Sci. U.S.A.">
        <title>Fine-scale variation in meiotic recombination in Mimulus inferred from population shotgun sequencing.</title>
        <authorList>
            <person name="Hellsten U."/>
            <person name="Wright K.M."/>
            <person name="Jenkins J."/>
            <person name="Shu S."/>
            <person name="Yuan Y."/>
            <person name="Wessler S.R."/>
            <person name="Schmutz J."/>
            <person name="Willis J.H."/>
            <person name="Rokhsar D.S."/>
        </authorList>
    </citation>
    <scope>NUCLEOTIDE SEQUENCE [LARGE SCALE GENOMIC DNA]</scope>
    <source>
        <strain evidence="2">cv. DUN x IM62</strain>
    </source>
</reference>
<evidence type="ECO:0000313" key="1">
    <source>
        <dbReference type="EMBL" id="EYU31901.1"/>
    </source>
</evidence>
<protein>
    <submittedName>
        <fullName evidence="1">Uncharacterized protein</fullName>
    </submittedName>
</protein>
<name>A0A022QVG8_ERYGU</name>
<sequence>MRKKKLTTHWRSYIQPLMWRCKWIELQINKLKAQGKKYEKELEAYNNGKQIRLENSQPTDSAKSLPFSPRISARDEFLKRKKRKRNEATVDVAAYMSRHNIFSYYENKKSSTDGPTVLNDLNNSGEKYLIML</sequence>
<evidence type="ECO:0000313" key="2">
    <source>
        <dbReference type="Proteomes" id="UP000030748"/>
    </source>
</evidence>
<gene>
    <name evidence="1" type="ORF">MIMGU_mgv1a016173mg</name>
</gene>
<dbReference type="eggNOG" id="ENOG502QVMR">
    <property type="taxonomic scope" value="Eukaryota"/>
</dbReference>